<dbReference type="GO" id="GO:0047417">
    <property type="term" value="F:N-carbamoyl-D-amino acid hydrolase activity"/>
    <property type="evidence" value="ECO:0007669"/>
    <property type="project" value="UniProtKB-EC"/>
</dbReference>
<gene>
    <name evidence="3" type="ORF">Pan216_15210</name>
</gene>
<sequence>MSSLRVALVQMACATEPERNLERAEAFILDAADRGALFVCLPELFLTQYFCQIEDVAAFDFAEPIPGPTTERLARIANERSIWLLVPLFERRAAGVFHNSCVVIDPKGSIVSHYRKNHIPDDPCYREKFYFTPGDLGYPTARVADVSVGPLICWDQWFPEAARLMTLRGANLLVYPTAIGWLPEEREEEGEDQANAWQTVQRGHAISNGLFVAAINRVGTDGEITFWGRSFLCDPLGVVIAQAGEEEEVLIADCDLDRVEYVRRIWPFLRDRRIDAYDGLDQRFLDRT</sequence>
<evidence type="ECO:0000313" key="4">
    <source>
        <dbReference type="Proteomes" id="UP000317093"/>
    </source>
</evidence>
<evidence type="ECO:0000256" key="1">
    <source>
        <dbReference type="ARBA" id="ARBA00022801"/>
    </source>
</evidence>
<dbReference type="Proteomes" id="UP000317093">
    <property type="component" value="Chromosome"/>
</dbReference>
<dbReference type="KEGG" id="knv:Pan216_15210"/>
<dbReference type="GO" id="GO:0033388">
    <property type="term" value="P:putrescine biosynthetic process from arginine"/>
    <property type="evidence" value="ECO:0007669"/>
    <property type="project" value="TreeGrafter"/>
</dbReference>
<dbReference type="PANTHER" id="PTHR43674">
    <property type="entry name" value="NITRILASE C965.09-RELATED"/>
    <property type="match status" value="1"/>
</dbReference>
<name>A0A518B142_9BACT</name>
<organism evidence="3 4">
    <name type="scientific">Kolteria novifilia</name>
    <dbReference type="NCBI Taxonomy" id="2527975"/>
    <lineage>
        <taxon>Bacteria</taxon>
        <taxon>Pseudomonadati</taxon>
        <taxon>Planctomycetota</taxon>
        <taxon>Planctomycetia</taxon>
        <taxon>Kolteriales</taxon>
        <taxon>Kolteriaceae</taxon>
        <taxon>Kolteria</taxon>
    </lineage>
</organism>
<keyword evidence="4" id="KW-1185">Reference proteome</keyword>
<dbReference type="InterPro" id="IPR050345">
    <property type="entry name" value="Aliph_Amidase/BUP"/>
</dbReference>
<dbReference type="AlphaFoldDB" id="A0A518B142"/>
<proteinExistence type="predicted"/>
<evidence type="ECO:0000313" key="3">
    <source>
        <dbReference type="EMBL" id="QDU60672.1"/>
    </source>
</evidence>
<dbReference type="Pfam" id="PF00795">
    <property type="entry name" value="CN_hydrolase"/>
    <property type="match status" value="1"/>
</dbReference>
<dbReference type="Gene3D" id="3.60.110.10">
    <property type="entry name" value="Carbon-nitrogen hydrolase"/>
    <property type="match status" value="1"/>
</dbReference>
<dbReference type="InterPro" id="IPR003010">
    <property type="entry name" value="C-N_Hydrolase"/>
</dbReference>
<dbReference type="FunFam" id="3.60.110.10:FF:000010">
    <property type="entry name" value="Carbon-nitrogen hydrolase"/>
    <property type="match status" value="1"/>
</dbReference>
<reference evidence="3 4" key="1">
    <citation type="submission" date="2019-02" db="EMBL/GenBank/DDBJ databases">
        <title>Deep-cultivation of Planctomycetes and their phenomic and genomic characterization uncovers novel biology.</title>
        <authorList>
            <person name="Wiegand S."/>
            <person name="Jogler M."/>
            <person name="Boedeker C."/>
            <person name="Pinto D."/>
            <person name="Vollmers J."/>
            <person name="Rivas-Marin E."/>
            <person name="Kohn T."/>
            <person name="Peeters S.H."/>
            <person name="Heuer A."/>
            <person name="Rast P."/>
            <person name="Oberbeckmann S."/>
            <person name="Bunk B."/>
            <person name="Jeske O."/>
            <person name="Meyerdierks A."/>
            <person name="Storesund J.E."/>
            <person name="Kallscheuer N."/>
            <person name="Luecker S."/>
            <person name="Lage O.M."/>
            <person name="Pohl T."/>
            <person name="Merkel B.J."/>
            <person name="Hornburger P."/>
            <person name="Mueller R.-W."/>
            <person name="Bruemmer F."/>
            <person name="Labrenz M."/>
            <person name="Spormann A.M."/>
            <person name="Op den Camp H."/>
            <person name="Overmann J."/>
            <person name="Amann R."/>
            <person name="Jetten M.S.M."/>
            <person name="Mascher T."/>
            <person name="Medema M.H."/>
            <person name="Devos D.P."/>
            <person name="Kaster A.-K."/>
            <person name="Ovreas L."/>
            <person name="Rohde M."/>
            <person name="Galperin M.Y."/>
            <person name="Jogler C."/>
        </authorList>
    </citation>
    <scope>NUCLEOTIDE SEQUENCE [LARGE SCALE GENOMIC DNA]</scope>
    <source>
        <strain evidence="3 4">Pan216</strain>
    </source>
</reference>
<dbReference type="InterPro" id="IPR036526">
    <property type="entry name" value="C-N_Hydrolase_sf"/>
</dbReference>
<dbReference type="SUPFAM" id="SSF56317">
    <property type="entry name" value="Carbon-nitrogen hydrolase"/>
    <property type="match status" value="1"/>
</dbReference>
<feature type="domain" description="CN hydrolase" evidence="2">
    <location>
        <begin position="4"/>
        <end position="256"/>
    </location>
</feature>
<evidence type="ECO:0000259" key="2">
    <source>
        <dbReference type="PROSITE" id="PS50263"/>
    </source>
</evidence>
<dbReference type="EC" id="3.5.1.77" evidence="3"/>
<accession>A0A518B142</accession>
<dbReference type="PROSITE" id="PS50263">
    <property type="entry name" value="CN_HYDROLASE"/>
    <property type="match status" value="1"/>
</dbReference>
<dbReference type="CDD" id="cd07573">
    <property type="entry name" value="CPA"/>
    <property type="match status" value="1"/>
</dbReference>
<dbReference type="OrthoDB" id="2826359at2"/>
<protein>
    <submittedName>
        <fullName evidence="3">N-carbamoyl-D-amino acid hydrolase</fullName>
        <ecNumber evidence="3">3.5.1.77</ecNumber>
    </submittedName>
</protein>
<dbReference type="PANTHER" id="PTHR43674:SF2">
    <property type="entry name" value="BETA-UREIDOPROPIONASE"/>
    <property type="match status" value="1"/>
</dbReference>
<dbReference type="GO" id="GO:0050126">
    <property type="term" value="F:N-carbamoylputrescine amidase activity"/>
    <property type="evidence" value="ECO:0007669"/>
    <property type="project" value="TreeGrafter"/>
</dbReference>
<dbReference type="RefSeq" id="WP_145256886.1">
    <property type="nucleotide sequence ID" value="NZ_CP036279.1"/>
</dbReference>
<keyword evidence="1 3" id="KW-0378">Hydrolase</keyword>
<dbReference type="EMBL" id="CP036279">
    <property type="protein sequence ID" value="QDU60672.1"/>
    <property type="molecule type" value="Genomic_DNA"/>
</dbReference>